<gene>
    <name evidence="2" type="ORF">RIF29_06244</name>
</gene>
<organism evidence="2 3">
    <name type="scientific">Crotalaria pallida</name>
    <name type="common">Smooth rattlebox</name>
    <name type="synonym">Crotalaria striata</name>
    <dbReference type="NCBI Taxonomy" id="3830"/>
    <lineage>
        <taxon>Eukaryota</taxon>
        <taxon>Viridiplantae</taxon>
        <taxon>Streptophyta</taxon>
        <taxon>Embryophyta</taxon>
        <taxon>Tracheophyta</taxon>
        <taxon>Spermatophyta</taxon>
        <taxon>Magnoliopsida</taxon>
        <taxon>eudicotyledons</taxon>
        <taxon>Gunneridae</taxon>
        <taxon>Pentapetalae</taxon>
        <taxon>rosids</taxon>
        <taxon>fabids</taxon>
        <taxon>Fabales</taxon>
        <taxon>Fabaceae</taxon>
        <taxon>Papilionoideae</taxon>
        <taxon>50 kb inversion clade</taxon>
        <taxon>genistoids sensu lato</taxon>
        <taxon>core genistoids</taxon>
        <taxon>Crotalarieae</taxon>
        <taxon>Crotalaria</taxon>
    </lineage>
</organism>
<sequence length="71" mass="8275">MAIINHIISSCTHKFPKSTFSQLFPNDDFMIMIPLSLSLSLSLLCHYLNRYSYPSMFPPSKKTKKYQCIKK</sequence>
<feature type="transmembrane region" description="Helical" evidence="1">
    <location>
        <begin position="29"/>
        <end position="48"/>
    </location>
</feature>
<proteinExistence type="predicted"/>
<dbReference type="AlphaFoldDB" id="A0AAN9J2Z4"/>
<comment type="caution">
    <text evidence="2">The sequence shown here is derived from an EMBL/GenBank/DDBJ whole genome shotgun (WGS) entry which is preliminary data.</text>
</comment>
<evidence type="ECO:0000313" key="3">
    <source>
        <dbReference type="Proteomes" id="UP001372338"/>
    </source>
</evidence>
<dbReference type="Proteomes" id="UP001372338">
    <property type="component" value="Unassembled WGS sequence"/>
</dbReference>
<protein>
    <submittedName>
        <fullName evidence="2">Uncharacterized protein</fullName>
    </submittedName>
</protein>
<evidence type="ECO:0000313" key="2">
    <source>
        <dbReference type="EMBL" id="KAK7291252.1"/>
    </source>
</evidence>
<reference evidence="2 3" key="1">
    <citation type="submission" date="2024-01" db="EMBL/GenBank/DDBJ databases">
        <title>The genomes of 5 underutilized Papilionoideae crops provide insights into root nodulation and disease resistanc.</title>
        <authorList>
            <person name="Yuan L."/>
        </authorList>
    </citation>
    <scope>NUCLEOTIDE SEQUENCE [LARGE SCALE GENOMIC DNA]</scope>
    <source>
        <strain evidence="2">ZHUSHIDOU_FW_LH</strain>
        <tissue evidence="2">Leaf</tissue>
    </source>
</reference>
<accession>A0AAN9J2Z4</accession>
<keyword evidence="3" id="KW-1185">Reference proteome</keyword>
<keyword evidence="1" id="KW-0812">Transmembrane</keyword>
<keyword evidence="1" id="KW-0472">Membrane</keyword>
<evidence type="ECO:0000256" key="1">
    <source>
        <dbReference type="SAM" id="Phobius"/>
    </source>
</evidence>
<keyword evidence="1" id="KW-1133">Transmembrane helix</keyword>
<name>A0AAN9J2Z4_CROPI</name>
<dbReference type="EMBL" id="JAYWIO010000001">
    <property type="protein sequence ID" value="KAK7291252.1"/>
    <property type="molecule type" value="Genomic_DNA"/>
</dbReference>